<proteinExistence type="predicted"/>
<dbReference type="InterPro" id="IPR011990">
    <property type="entry name" value="TPR-like_helical_dom_sf"/>
</dbReference>
<dbReference type="PANTHER" id="PTHR11102:SF160">
    <property type="entry name" value="ERAD-ASSOCIATED E3 UBIQUITIN-PROTEIN LIGASE COMPONENT HRD3"/>
    <property type="match status" value="1"/>
</dbReference>
<reference evidence="1" key="1">
    <citation type="submission" date="2021-03" db="EMBL/GenBank/DDBJ databases">
        <title>The complete genome sequence of Acetobacter sp. TBRC 12339.</title>
        <authorList>
            <person name="Charoenyingcharoen P."/>
            <person name="Yukphan P."/>
        </authorList>
    </citation>
    <scope>NUCLEOTIDE SEQUENCE</scope>
    <source>
        <strain evidence="1">TBRC 12339</strain>
    </source>
</reference>
<dbReference type="InterPro" id="IPR006597">
    <property type="entry name" value="Sel1-like"/>
</dbReference>
<evidence type="ECO:0000313" key="1">
    <source>
        <dbReference type="EMBL" id="MBO1324665.1"/>
    </source>
</evidence>
<dbReference type="AlphaFoldDB" id="A0A939HHU7"/>
<dbReference type="Pfam" id="PF08238">
    <property type="entry name" value="Sel1"/>
    <property type="match status" value="4"/>
</dbReference>
<dbReference type="PANTHER" id="PTHR11102">
    <property type="entry name" value="SEL-1-LIKE PROTEIN"/>
    <property type="match status" value="1"/>
</dbReference>
<dbReference type="EMBL" id="JAFVMH010000002">
    <property type="protein sequence ID" value="MBO1324665.1"/>
    <property type="molecule type" value="Genomic_DNA"/>
</dbReference>
<keyword evidence="2" id="KW-1185">Reference proteome</keyword>
<dbReference type="Gene3D" id="1.25.40.10">
    <property type="entry name" value="Tetratricopeptide repeat domain"/>
    <property type="match status" value="1"/>
</dbReference>
<accession>A0A939HHU7</accession>
<organism evidence="1 2">
    <name type="scientific">Acetobacter garciniae</name>
    <dbReference type="NCBI Taxonomy" id="2817435"/>
    <lineage>
        <taxon>Bacteria</taxon>
        <taxon>Pseudomonadati</taxon>
        <taxon>Pseudomonadota</taxon>
        <taxon>Alphaproteobacteria</taxon>
        <taxon>Acetobacterales</taxon>
        <taxon>Acetobacteraceae</taxon>
        <taxon>Acetobacter</taxon>
    </lineage>
</organism>
<dbReference type="SMART" id="SM00671">
    <property type="entry name" value="SEL1"/>
    <property type="match status" value="5"/>
</dbReference>
<evidence type="ECO:0000313" key="2">
    <source>
        <dbReference type="Proteomes" id="UP000664073"/>
    </source>
</evidence>
<dbReference type="SUPFAM" id="SSF81901">
    <property type="entry name" value="HCP-like"/>
    <property type="match status" value="1"/>
</dbReference>
<dbReference type="Proteomes" id="UP000664073">
    <property type="component" value="Unassembled WGS sequence"/>
</dbReference>
<dbReference type="InterPro" id="IPR050767">
    <property type="entry name" value="Sel1_AlgK"/>
</dbReference>
<sequence>MKNDMLGREPSLPGNGLDQVEIQLLLGQISLDKGDFAHAFEMFAVAAQSGQPRALNMLGRVYERGWGVERSVARALDYFEAAAQGGDGWADFNIADLYLAGDGVPRNVERAYEHYLRAARRGVAKALNMLGLMHEKDLPGGPDPDGARLFFEAAAQGGDCWACLNMGRLCLDGNDMQAAARWFERSLPLGFAQYWLALERVLADADNAVFQNILIEARRRRMASEGGTANRERAGCPPPSQVWSRQRYLEMASKACPQNIR</sequence>
<gene>
    <name evidence="1" type="ORF">J2D77_05790</name>
</gene>
<name>A0A939HHU7_9PROT</name>
<protein>
    <submittedName>
        <fullName evidence="1">Sel1 repeat family protein</fullName>
    </submittedName>
</protein>
<comment type="caution">
    <text evidence="1">The sequence shown here is derived from an EMBL/GenBank/DDBJ whole genome shotgun (WGS) entry which is preliminary data.</text>
</comment>